<dbReference type="EMBL" id="CAACVS010000616">
    <property type="protein sequence ID" value="VEU44114.1"/>
    <property type="molecule type" value="Genomic_DNA"/>
</dbReference>
<dbReference type="Proteomes" id="UP000291116">
    <property type="component" value="Unassembled WGS sequence"/>
</dbReference>
<feature type="coiled-coil region" evidence="1">
    <location>
        <begin position="106"/>
        <end position="171"/>
    </location>
</feature>
<feature type="compositionally biased region" description="Basic and acidic residues" evidence="2">
    <location>
        <begin position="16"/>
        <end position="26"/>
    </location>
</feature>
<dbReference type="OrthoDB" id="47069at2759"/>
<accession>A0A448ZQ38</accession>
<feature type="transmembrane region" description="Helical" evidence="3">
    <location>
        <begin position="198"/>
        <end position="215"/>
    </location>
</feature>
<keyword evidence="3" id="KW-1133">Transmembrane helix</keyword>
<proteinExistence type="predicted"/>
<protein>
    <submittedName>
        <fullName evidence="4">Uncharacterized protein</fullName>
    </submittedName>
</protein>
<gene>
    <name evidence="4" type="ORF">PSNMU_V1.4_AUG-EV-PASAV3_0111840</name>
</gene>
<sequence length="216" mass="24604">MAEPQVERRRSRTRPRSCDKAVHCRENSSPAQTSTHPEKPGIALKTKSSQASVDAATHHTGSTEQSYTMNDEYGGRNSLSSNIPLEVVVINDDEENIPSIRGLIVKEDVQLQLKKYETLLLNYKEKLKSSENLNGTLHQYLRQTQGYAENLLSERKELLDVIQEMEDEENRRIDQELLLKFLMCSSLFLYLFGGSEQFLVATVVLQLIVTLLNMVF</sequence>
<evidence type="ECO:0000313" key="5">
    <source>
        <dbReference type="Proteomes" id="UP000291116"/>
    </source>
</evidence>
<keyword evidence="5" id="KW-1185">Reference proteome</keyword>
<organism evidence="4 5">
    <name type="scientific">Pseudo-nitzschia multistriata</name>
    <dbReference type="NCBI Taxonomy" id="183589"/>
    <lineage>
        <taxon>Eukaryota</taxon>
        <taxon>Sar</taxon>
        <taxon>Stramenopiles</taxon>
        <taxon>Ochrophyta</taxon>
        <taxon>Bacillariophyta</taxon>
        <taxon>Bacillariophyceae</taxon>
        <taxon>Bacillariophycidae</taxon>
        <taxon>Bacillariales</taxon>
        <taxon>Bacillariaceae</taxon>
        <taxon>Pseudo-nitzschia</taxon>
    </lineage>
</organism>
<evidence type="ECO:0000256" key="2">
    <source>
        <dbReference type="SAM" id="MobiDB-lite"/>
    </source>
</evidence>
<name>A0A448ZQ38_9STRA</name>
<dbReference type="AlphaFoldDB" id="A0A448ZQ38"/>
<feature type="compositionally biased region" description="Polar residues" evidence="2">
    <location>
        <begin position="59"/>
        <end position="69"/>
    </location>
</feature>
<reference evidence="4 5" key="1">
    <citation type="submission" date="2019-01" db="EMBL/GenBank/DDBJ databases">
        <authorList>
            <person name="Ferrante I. M."/>
        </authorList>
    </citation>
    <scope>NUCLEOTIDE SEQUENCE [LARGE SCALE GENOMIC DNA]</scope>
    <source>
        <strain evidence="4 5">B856</strain>
    </source>
</reference>
<keyword evidence="3" id="KW-0472">Membrane</keyword>
<keyword evidence="1" id="KW-0175">Coiled coil</keyword>
<keyword evidence="3" id="KW-0812">Transmembrane</keyword>
<evidence type="ECO:0000313" key="4">
    <source>
        <dbReference type="EMBL" id="VEU44114.1"/>
    </source>
</evidence>
<feature type="region of interest" description="Disordered" evidence="2">
    <location>
        <begin position="1"/>
        <end position="69"/>
    </location>
</feature>
<evidence type="ECO:0000256" key="1">
    <source>
        <dbReference type="SAM" id="Coils"/>
    </source>
</evidence>
<evidence type="ECO:0000256" key="3">
    <source>
        <dbReference type="SAM" id="Phobius"/>
    </source>
</evidence>